<accession>A0ABS4ESH7</accession>
<keyword evidence="7 14" id="KW-0548">Nucleotidyltransferase</keyword>
<dbReference type="InterPro" id="IPR049821">
    <property type="entry name" value="PolIIIA_DnaE1_PHP"/>
</dbReference>
<reference evidence="14 15" key="1">
    <citation type="submission" date="2021-03" db="EMBL/GenBank/DDBJ databases">
        <title>Genomic Encyclopedia of Type Strains, Phase IV (KMG-IV): sequencing the most valuable type-strain genomes for metagenomic binning, comparative biology and taxonomic classification.</title>
        <authorList>
            <person name="Goeker M."/>
        </authorList>
    </citation>
    <scope>NUCLEOTIDE SEQUENCE [LARGE SCALE GENOMIC DNA]</scope>
    <source>
        <strain evidence="14 15">DSM 26427</strain>
    </source>
</reference>
<evidence type="ECO:0000256" key="5">
    <source>
        <dbReference type="ARBA" id="ARBA00022490"/>
    </source>
</evidence>
<dbReference type="InterPro" id="IPR011708">
    <property type="entry name" value="DNA_pol3_alpha_NTPase_dom"/>
</dbReference>
<dbReference type="SMART" id="SM00481">
    <property type="entry name" value="POLIIIAc"/>
    <property type="match status" value="1"/>
</dbReference>
<dbReference type="InterPro" id="IPR003141">
    <property type="entry name" value="Pol/His_phosphatase_N"/>
</dbReference>
<proteinExistence type="inferred from homology"/>
<dbReference type="CDD" id="cd04485">
    <property type="entry name" value="DnaE_OBF"/>
    <property type="match status" value="1"/>
</dbReference>
<keyword evidence="15" id="KW-1185">Reference proteome</keyword>
<dbReference type="Pfam" id="PF14579">
    <property type="entry name" value="HHH_6"/>
    <property type="match status" value="1"/>
</dbReference>
<evidence type="ECO:0000256" key="11">
    <source>
        <dbReference type="ARBA" id="ARBA00026073"/>
    </source>
</evidence>
<evidence type="ECO:0000256" key="8">
    <source>
        <dbReference type="ARBA" id="ARBA00022705"/>
    </source>
</evidence>
<evidence type="ECO:0000256" key="4">
    <source>
        <dbReference type="ARBA" id="ARBA00019114"/>
    </source>
</evidence>
<organism evidence="14 15">
    <name type="scientific">Rhizobium herbae</name>
    <dbReference type="NCBI Taxonomy" id="508661"/>
    <lineage>
        <taxon>Bacteria</taxon>
        <taxon>Pseudomonadati</taxon>
        <taxon>Pseudomonadota</taxon>
        <taxon>Alphaproteobacteria</taxon>
        <taxon>Hyphomicrobiales</taxon>
        <taxon>Rhizobiaceae</taxon>
        <taxon>Rhizobium/Agrobacterium group</taxon>
        <taxon>Rhizobium</taxon>
    </lineage>
</organism>
<comment type="caution">
    <text evidence="14">The sequence shown here is derived from an EMBL/GenBank/DDBJ whole genome shotgun (WGS) entry which is preliminary data.</text>
</comment>
<protein>
    <recommendedName>
        <fullName evidence="4">DNA polymerase III subunit alpha</fullName>
        <ecNumber evidence="3">2.7.7.7</ecNumber>
    </recommendedName>
</protein>
<comment type="catalytic activity">
    <reaction evidence="12">
        <text>DNA(n) + a 2'-deoxyribonucleoside 5'-triphosphate = DNA(n+1) + diphosphate</text>
        <dbReference type="Rhea" id="RHEA:22508"/>
        <dbReference type="Rhea" id="RHEA-COMP:17339"/>
        <dbReference type="Rhea" id="RHEA-COMP:17340"/>
        <dbReference type="ChEBI" id="CHEBI:33019"/>
        <dbReference type="ChEBI" id="CHEBI:61560"/>
        <dbReference type="ChEBI" id="CHEBI:173112"/>
        <dbReference type="EC" id="2.7.7.7"/>
    </reaction>
</comment>
<dbReference type="InterPro" id="IPR040982">
    <property type="entry name" value="DNA_pol3_finger"/>
</dbReference>
<dbReference type="EC" id="2.7.7.7" evidence="3"/>
<evidence type="ECO:0000256" key="10">
    <source>
        <dbReference type="ARBA" id="ARBA00025611"/>
    </source>
</evidence>
<dbReference type="SUPFAM" id="SSF160975">
    <property type="entry name" value="AF1531-like"/>
    <property type="match status" value="1"/>
</dbReference>
<dbReference type="PANTHER" id="PTHR32294">
    <property type="entry name" value="DNA POLYMERASE III SUBUNIT ALPHA"/>
    <property type="match status" value="1"/>
</dbReference>
<keyword evidence="9" id="KW-0239">DNA-directed DNA polymerase</keyword>
<dbReference type="InterPro" id="IPR029460">
    <property type="entry name" value="DNAPol_HHH"/>
</dbReference>
<dbReference type="InterPro" id="IPR041931">
    <property type="entry name" value="DNA_pol3_alpha_thumb_dom"/>
</dbReference>
<dbReference type="GO" id="GO:0003887">
    <property type="term" value="F:DNA-directed DNA polymerase activity"/>
    <property type="evidence" value="ECO:0007669"/>
    <property type="project" value="UniProtKB-EC"/>
</dbReference>
<evidence type="ECO:0000256" key="2">
    <source>
        <dbReference type="ARBA" id="ARBA00009496"/>
    </source>
</evidence>
<evidence type="ECO:0000256" key="3">
    <source>
        <dbReference type="ARBA" id="ARBA00012417"/>
    </source>
</evidence>
<dbReference type="Gene3D" id="1.10.10.1600">
    <property type="entry name" value="Bacterial DNA polymerase III alpha subunit, thumb domain"/>
    <property type="match status" value="1"/>
</dbReference>
<dbReference type="Gene3D" id="3.20.20.140">
    <property type="entry name" value="Metal-dependent hydrolases"/>
    <property type="match status" value="1"/>
</dbReference>
<keyword evidence="8" id="KW-0235">DNA replication</keyword>
<dbReference type="EMBL" id="JAGGJV010000008">
    <property type="protein sequence ID" value="MBP1860908.1"/>
    <property type="molecule type" value="Genomic_DNA"/>
</dbReference>
<keyword evidence="5" id="KW-0963">Cytoplasm</keyword>
<dbReference type="NCBIfam" id="TIGR00594">
    <property type="entry name" value="polc"/>
    <property type="match status" value="1"/>
</dbReference>
<feature type="domain" description="Polymerase/histidinol phosphatase N-terminal" evidence="13">
    <location>
        <begin position="23"/>
        <end position="90"/>
    </location>
</feature>
<dbReference type="Proteomes" id="UP000823786">
    <property type="component" value="Unassembled WGS sequence"/>
</dbReference>
<evidence type="ECO:0000313" key="15">
    <source>
        <dbReference type="Proteomes" id="UP000823786"/>
    </source>
</evidence>
<comment type="function">
    <text evidence="10">DNA polymerase III is a complex, multichain enzyme responsible for most of the replicative synthesis in bacteria. This DNA polymerase also exhibits 3' to 5' exonuclease activity. The alpha chain is the DNA polymerase.</text>
</comment>
<dbReference type="Pfam" id="PF02811">
    <property type="entry name" value="PHP"/>
    <property type="match status" value="1"/>
</dbReference>
<gene>
    <name evidence="14" type="ORF">J2Z75_004429</name>
</gene>
<name>A0ABS4ESH7_9HYPH</name>
<evidence type="ECO:0000256" key="1">
    <source>
        <dbReference type="ARBA" id="ARBA00004496"/>
    </source>
</evidence>
<comment type="subcellular location">
    <subcellularLocation>
        <location evidence="1">Cytoplasm</location>
    </subcellularLocation>
</comment>
<dbReference type="RefSeq" id="WP_209854891.1">
    <property type="nucleotide sequence ID" value="NZ_JAGGJV010000008.1"/>
</dbReference>
<dbReference type="InterPro" id="IPR004365">
    <property type="entry name" value="NA-bd_OB_tRNA"/>
</dbReference>
<evidence type="ECO:0000313" key="14">
    <source>
        <dbReference type="EMBL" id="MBP1860908.1"/>
    </source>
</evidence>
<evidence type="ECO:0000256" key="12">
    <source>
        <dbReference type="ARBA" id="ARBA00049244"/>
    </source>
</evidence>
<comment type="subunit">
    <text evidence="11">DNA polymerase III contains a core (composed of alpha, epsilon and theta chains) that associates with a tau subunit. This core dimerizes to form the POLIII' complex. PolIII' associates with the gamma complex (composed of gamma, delta, delta', psi and chi chains) and with the beta chain to form the complete DNA polymerase III complex.</text>
</comment>
<dbReference type="CDD" id="cd07433">
    <property type="entry name" value="PHP_PolIIIA_DnaE1"/>
    <property type="match status" value="1"/>
</dbReference>
<dbReference type="Pfam" id="PF01336">
    <property type="entry name" value="tRNA_anti-codon"/>
    <property type="match status" value="1"/>
</dbReference>
<sequence>MADAVNDKRLDSGVPGETSPRFVHLRVHSAFSLLEGALPIKKIIGKAVSDGQPAIGIADTNNLFAALEFSQKCMDDGLQPLIGCQLSIDMEDEGEGEKRGHAQHLAKLPAIVLIAATDEGYVRLVDIVSRAYLDGEGNQSVRIALSWLRDGGTNGLIALTGASGGPVDMPLKSGHPGLAETRLKTLAALFGDRLYVELQRHGKYDRRHENRIVDLAYKLDLPIVATNEPFFPSPAEFEAHDALMAVAHNAMVSDDSRFRLTPDHYLKSRKDMAALFADLPEALDNTLEIARRCSFVLKTRAPILPRFTGASDDPKEAERAEEIELRRQAVEGLDDRLRTLGMSPGYTETDYRERLDFELSVIEKMKFPGYFLIVADFIKWAKQQDIPVGPGRGSGAGSLVAYALTITDVDPLRFSLLFERFLNPDRVSMPDFDIDFCQDRREEVIRYVQRKYGREQVAQIITFGSLQARAALRDVGRVLEMPYGQVDKICKMVPNNPANPTTLAKAIEEEPRFQEEVDKEPVIGRLLDIAQKIEGLYRHASTHAAGIVIGDRPLSQLVPMYRDPRSDMPVTQFNMKWVEQAGLVKFDFLGLKTLTVLKVAVDFIKKRNIEVRLEALPLDDQKTYEMLSKGDTVGVFQVESAGMRKALIGMRPDCIEDIIALVALYRPGPMENIPVYNARKHGEEEIESIHPKIDYLLKETQGVIVYQEQVMQIAQVLSGYSLGEADLLRRAMGKKIKEEMDKQRARFVTGAVDNGVSKPQSDLIFDLLAKFANYGFNKSHAAAYAIVSYQTAYLKAHFPVEFLAASMTLDMSNTDKINDFRQDAMRLDIEVIPPSVQTSFRRFETGDNRIYYSLSAIKGVGEAAVDHIVEMRGDEPFANLEDFCLRIDPKLLNRRVFESLICAGAFDCFGYDRAELVGGLDRILGFAQIAQANKISGQSDMFGAGAATGPERISLPAYSPWLASEKLHREFQVLGFYLSAHPLDTYNDLLAKIRVQTFADFAASVKKGAAAGRLAGTVTSKQERKTRTGNKMGIIAFSDSTGQFEAVLFSEALNQYRDLLEPGKSLVMTVQAEERPEGIGLRIQTLQSLEERSLQMQKALRVYVRDSGPLRSVATHLNTRGDGLVSFIVIKDNGQREIEVELNEKYRISPEIAAALRTAPGVIDVELV</sequence>
<evidence type="ECO:0000256" key="7">
    <source>
        <dbReference type="ARBA" id="ARBA00022695"/>
    </source>
</evidence>
<evidence type="ECO:0000256" key="9">
    <source>
        <dbReference type="ARBA" id="ARBA00022932"/>
    </source>
</evidence>
<dbReference type="InterPro" id="IPR004805">
    <property type="entry name" value="DnaE2/DnaE/PolC"/>
</dbReference>
<keyword evidence="6 14" id="KW-0808">Transferase</keyword>
<dbReference type="InterPro" id="IPR004013">
    <property type="entry name" value="PHP_dom"/>
</dbReference>
<dbReference type="NCBIfam" id="NF004226">
    <property type="entry name" value="PRK05673.1"/>
    <property type="match status" value="1"/>
</dbReference>
<evidence type="ECO:0000259" key="13">
    <source>
        <dbReference type="SMART" id="SM00481"/>
    </source>
</evidence>
<evidence type="ECO:0000256" key="6">
    <source>
        <dbReference type="ARBA" id="ARBA00022679"/>
    </source>
</evidence>
<comment type="similarity">
    <text evidence="2">Belongs to the DNA polymerase type-C family. DnaE subfamily.</text>
</comment>
<dbReference type="Pfam" id="PF17657">
    <property type="entry name" value="DNA_pol3_finger"/>
    <property type="match status" value="1"/>
</dbReference>
<dbReference type="Pfam" id="PF07733">
    <property type="entry name" value="DNA_pol3_alpha"/>
    <property type="match status" value="1"/>
</dbReference>
<dbReference type="Gene3D" id="1.10.150.870">
    <property type="match status" value="1"/>
</dbReference>
<dbReference type="PANTHER" id="PTHR32294:SF0">
    <property type="entry name" value="DNA POLYMERASE III SUBUNIT ALPHA"/>
    <property type="match status" value="1"/>
</dbReference>